<organism evidence="2 3">
    <name type="scientific">Colletotrichum navitas</name>
    <dbReference type="NCBI Taxonomy" id="681940"/>
    <lineage>
        <taxon>Eukaryota</taxon>
        <taxon>Fungi</taxon>
        <taxon>Dikarya</taxon>
        <taxon>Ascomycota</taxon>
        <taxon>Pezizomycotina</taxon>
        <taxon>Sordariomycetes</taxon>
        <taxon>Hypocreomycetidae</taxon>
        <taxon>Glomerellales</taxon>
        <taxon>Glomerellaceae</taxon>
        <taxon>Colletotrichum</taxon>
        <taxon>Colletotrichum graminicola species complex</taxon>
    </lineage>
</organism>
<gene>
    <name evidence="2" type="ORF">LY79DRAFT_571046</name>
</gene>
<dbReference type="Proteomes" id="UP001230504">
    <property type="component" value="Unassembled WGS sequence"/>
</dbReference>
<dbReference type="GeneID" id="85443452"/>
<dbReference type="InterPro" id="IPR044925">
    <property type="entry name" value="His-Me_finger_sf"/>
</dbReference>
<dbReference type="InterPro" id="IPR008704">
    <property type="entry name" value="Endonuclease_Zinc-binding_loop"/>
</dbReference>
<dbReference type="EMBL" id="JAHLJV010000120">
    <property type="protein sequence ID" value="KAK1569893.1"/>
    <property type="molecule type" value="Genomic_DNA"/>
</dbReference>
<accession>A0AAD8PLA4</accession>
<comment type="caution">
    <text evidence="2">The sequence shown here is derived from an EMBL/GenBank/DDBJ whole genome shotgun (WGS) entry which is preliminary data.</text>
</comment>
<dbReference type="InterPro" id="IPR044930">
    <property type="entry name" value="Homing_endonuclease_His-Me"/>
</dbReference>
<dbReference type="Pfam" id="PF05551">
    <property type="entry name" value="zf-His_Me_endon"/>
    <property type="match status" value="1"/>
</dbReference>
<dbReference type="Gene3D" id="3.90.75.10">
    <property type="entry name" value="Homing Intron 3 (I-ppo) Encoded Endonuclease, Chain A"/>
    <property type="match status" value="1"/>
</dbReference>
<evidence type="ECO:0000313" key="3">
    <source>
        <dbReference type="Proteomes" id="UP001230504"/>
    </source>
</evidence>
<proteinExistence type="predicted"/>
<protein>
    <recommendedName>
        <fullName evidence="1">Zinc-binding loop region of homing endonuclease domain-containing protein</fullName>
    </recommendedName>
</protein>
<sequence length="93" mass="10234">MATPSQINQTSCSAQTAFLLHIIALQVKLSNQPIPRGNYASHICNRRACFNPKHIFSKSAQVNNSQKGCLGPIFCPDHGHKLINLCPHNPQCI</sequence>
<evidence type="ECO:0000313" key="2">
    <source>
        <dbReference type="EMBL" id="KAK1569893.1"/>
    </source>
</evidence>
<keyword evidence="3" id="KW-1185">Reference proteome</keyword>
<feature type="domain" description="Zinc-binding loop region of homing endonuclease" evidence="1">
    <location>
        <begin position="37"/>
        <end position="93"/>
    </location>
</feature>
<dbReference type="SUPFAM" id="SSF54060">
    <property type="entry name" value="His-Me finger endonucleases"/>
    <property type="match status" value="1"/>
</dbReference>
<dbReference type="RefSeq" id="XP_060408089.1">
    <property type="nucleotide sequence ID" value="XM_060559212.1"/>
</dbReference>
<evidence type="ECO:0000259" key="1">
    <source>
        <dbReference type="Pfam" id="PF05551"/>
    </source>
</evidence>
<name>A0AAD8PLA4_9PEZI</name>
<dbReference type="AlphaFoldDB" id="A0AAD8PLA4"/>
<dbReference type="GO" id="GO:0004519">
    <property type="term" value="F:endonuclease activity"/>
    <property type="evidence" value="ECO:0007669"/>
    <property type="project" value="InterPro"/>
</dbReference>
<reference evidence="2" key="1">
    <citation type="submission" date="2021-06" db="EMBL/GenBank/DDBJ databases">
        <title>Comparative genomics, transcriptomics and evolutionary studies reveal genomic signatures of adaptation to plant cell wall in hemibiotrophic fungi.</title>
        <authorList>
            <consortium name="DOE Joint Genome Institute"/>
            <person name="Baroncelli R."/>
            <person name="Diaz J.F."/>
            <person name="Benocci T."/>
            <person name="Peng M."/>
            <person name="Battaglia E."/>
            <person name="Haridas S."/>
            <person name="Andreopoulos W."/>
            <person name="Labutti K."/>
            <person name="Pangilinan J."/>
            <person name="Floch G.L."/>
            <person name="Makela M.R."/>
            <person name="Henrissat B."/>
            <person name="Grigoriev I.V."/>
            <person name="Crouch J.A."/>
            <person name="De Vries R.P."/>
            <person name="Sukno S.A."/>
            <person name="Thon M.R."/>
        </authorList>
    </citation>
    <scope>NUCLEOTIDE SEQUENCE</scope>
    <source>
        <strain evidence="2">CBS 125086</strain>
    </source>
</reference>